<dbReference type="SMART" id="SM00028">
    <property type="entry name" value="TPR"/>
    <property type="match status" value="2"/>
</dbReference>
<dbReference type="InterPro" id="IPR011990">
    <property type="entry name" value="TPR-like_helical_dom_sf"/>
</dbReference>
<gene>
    <name evidence="3" type="ORF">LTR36_010163</name>
</gene>
<proteinExistence type="predicted"/>
<dbReference type="PROSITE" id="PS50005">
    <property type="entry name" value="TPR"/>
    <property type="match status" value="1"/>
</dbReference>
<dbReference type="Proteomes" id="UP001324427">
    <property type="component" value="Unassembled WGS sequence"/>
</dbReference>
<dbReference type="Pfam" id="PF14737">
    <property type="entry name" value="DUF4470"/>
    <property type="match status" value="1"/>
</dbReference>
<feature type="domain" description="DUF4470" evidence="2">
    <location>
        <begin position="153"/>
        <end position="244"/>
    </location>
</feature>
<dbReference type="InterPro" id="IPR052004">
    <property type="entry name" value="Dynein_assembly_factor_4"/>
</dbReference>
<dbReference type="PANTHER" id="PTHR46492:SF1">
    <property type="entry name" value="DYNEIN AXONEMAL ASSEMBLY FACTOR 4"/>
    <property type="match status" value="1"/>
</dbReference>
<accession>A0AAV9JRL0</accession>
<evidence type="ECO:0000256" key="1">
    <source>
        <dbReference type="PROSITE-ProRule" id="PRU00339"/>
    </source>
</evidence>
<organism evidence="3 4">
    <name type="scientific">Oleoguttula mirabilis</name>
    <dbReference type="NCBI Taxonomy" id="1507867"/>
    <lineage>
        <taxon>Eukaryota</taxon>
        <taxon>Fungi</taxon>
        <taxon>Dikarya</taxon>
        <taxon>Ascomycota</taxon>
        <taxon>Pezizomycotina</taxon>
        <taxon>Dothideomycetes</taxon>
        <taxon>Dothideomycetidae</taxon>
        <taxon>Mycosphaerellales</taxon>
        <taxon>Teratosphaeriaceae</taxon>
        <taxon>Oleoguttula</taxon>
    </lineage>
</organism>
<reference evidence="3 4" key="1">
    <citation type="submission" date="2021-11" db="EMBL/GenBank/DDBJ databases">
        <title>Black yeast isolated from Biological Soil Crust.</title>
        <authorList>
            <person name="Kurbessoian T."/>
        </authorList>
    </citation>
    <scope>NUCLEOTIDE SEQUENCE [LARGE SCALE GENOMIC DNA]</scope>
    <source>
        <strain evidence="3 4">CCFEE 5522</strain>
    </source>
</reference>
<evidence type="ECO:0000259" key="2">
    <source>
        <dbReference type="Pfam" id="PF14737"/>
    </source>
</evidence>
<dbReference type="InterPro" id="IPR027974">
    <property type="entry name" value="DUF4470"/>
</dbReference>
<evidence type="ECO:0000313" key="4">
    <source>
        <dbReference type="Proteomes" id="UP001324427"/>
    </source>
</evidence>
<feature type="repeat" description="TPR" evidence="1">
    <location>
        <begin position="15"/>
        <end position="48"/>
    </location>
</feature>
<keyword evidence="1" id="KW-0802">TPR repeat</keyword>
<dbReference type="EMBL" id="JAVFHQ010000008">
    <property type="protein sequence ID" value="KAK4548293.1"/>
    <property type="molecule type" value="Genomic_DNA"/>
</dbReference>
<keyword evidence="4" id="KW-1185">Reference proteome</keyword>
<dbReference type="Gene3D" id="1.25.40.10">
    <property type="entry name" value="Tetratricopeptide repeat domain"/>
    <property type="match status" value="1"/>
</dbReference>
<dbReference type="AlphaFoldDB" id="A0AAV9JRL0"/>
<evidence type="ECO:0000313" key="3">
    <source>
        <dbReference type="EMBL" id="KAK4548293.1"/>
    </source>
</evidence>
<protein>
    <recommendedName>
        <fullName evidence="2">DUF4470 domain-containing protein</fullName>
    </recommendedName>
</protein>
<dbReference type="Pfam" id="PF13414">
    <property type="entry name" value="TPR_11"/>
    <property type="match status" value="1"/>
</dbReference>
<dbReference type="InterPro" id="IPR019734">
    <property type="entry name" value="TPR_rpt"/>
</dbReference>
<dbReference type="SUPFAM" id="SSF48452">
    <property type="entry name" value="TPR-like"/>
    <property type="match status" value="1"/>
</dbReference>
<comment type="caution">
    <text evidence="3">The sequence shown here is derived from an EMBL/GenBank/DDBJ whole genome shotgun (WGS) entry which is preliminary data.</text>
</comment>
<name>A0AAV9JRL0_9PEZI</name>
<dbReference type="PANTHER" id="PTHR46492">
    <property type="entry name" value="DYNEIN ASSEMBLY FACTOR 4, AXONEMAL"/>
    <property type="match status" value="1"/>
</dbReference>
<sequence>MAADMSTIPSPLEDPDAIRKQGNEFYRAGNLAEAVNLYRCAIELAPSEATPLSNLSAALFELGDYQQCYESCQGALALRTEESCLLLLDTKKAAAAADLIVAFKDKTQLERCIEGYEDSVSHWPDSRAAHTKIVMELPRYKCMVETVPEYYVLGHDTPTSLYDKSLLESGRDTISMMFGGIGDARHLHMTLGDIHDQENRASGRRPKSFHFTIVDIKAAAIACDLLVLLMFDELADSEADRSKAERSNMVQCTLVYTYLAAIMPRRLHNVLQEHIARAIAAMKGEGALPTFLDVNDVYRADILRVLVEWQNEVLPEYPVPRIRQAVTQECEATAQHFRAISPPNDDSSVAGCKKETAFHRKTGIMALPAPYCAHYEAGICDSFQNFDPSNSSDELIETAIRSADSGWATNPTQFDLEWQHDKANKGELNLLSDLLAFAEHLVQSGLKPRNPRGFHDYTGRWVVRMALALRELRPRITIEACVGDITTVQEQRRYGMLGSRRTIGHKDVKESDEATSDASPSFESGPGMTLYPVAYDRIHLSNVPDYIGGSLTSYVFALPAMYPGPASYITSNCLRNTSRWKSAAAFDNEYVGLNTPPDIAKAFQVRIARRVDNPMSMFDRMLGPIRMPGMYPMDGYHKWHHQPISSALADLTPRKSVRTWLHRLFLKLAIPMTKHDVQDNQLVFSPLNLNMMFRVCIHLHNTGYPAHWLSEILEHLLSGSVVTSARPPRTEPLTIGEVNADMSPMAQSVAPFAAEMITLASIWRTALPFGVLSEHIPSIASVRRYQVPFQVVHEGAGDIPTFALVFYDANMLPANSMLRPFLQDDELADRSRHASAVREKGLHVVTTWDWDRKGKQATFWLRQDVVAQMQRPAQKWAVAVWRTDAWRAQSKPEPVTKICDVGGWLYGE</sequence>